<evidence type="ECO:0000313" key="6">
    <source>
        <dbReference type="Proteomes" id="UP001549320"/>
    </source>
</evidence>
<name>A0ABV2Q308_9BURK</name>
<reference evidence="5 6" key="1">
    <citation type="submission" date="2024-06" db="EMBL/GenBank/DDBJ databases">
        <title>Sorghum-associated microbial communities from plants grown in Nebraska, USA.</title>
        <authorList>
            <person name="Schachtman D."/>
        </authorList>
    </citation>
    <scope>NUCLEOTIDE SEQUENCE [LARGE SCALE GENOMIC DNA]</scope>
    <source>
        <strain evidence="5 6">2709</strain>
    </source>
</reference>
<evidence type="ECO:0000313" key="5">
    <source>
        <dbReference type="EMBL" id="MET4575406.1"/>
    </source>
</evidence>
<dbReference type="PROSITE" id="PS01117">
    <property type="entry name" value="HTH_MARR_1"/>
    <property type="match status" value="1"/>
</dbReference>
<keyword evidence="3" id="KW-0804">Transcription</keyword>
<accession>A0ABV2Q308</accession>
<dbReference type="PANTHER" id="PTHR33164:SF95">
    <property type="entry name" value="TRANSCRIPTIONAL REGULATOR"/>
    <property type="match status" value="1"/>
</dbReference>
<comment type="caution">
    <text evidence="5">The sequence shown here is derived from an EMBL/GenBank/DDBJ whole genome shotgun (WGS) entry which is preliminary data.</text>
</comment>
<gene>
    <name evidence="5" type="ORF">ABIE13_000503</name>
</gene>
<evidence type="ECO:0000256" key="2">
    <source>
        <dbReference type="ARBA" id="ARBA00023125"/>
    </source>
</evidence>
<dbReference type="PANTHER" id="PTHR33164">
    <property type="entry name" value="TRANSCRIPTIONAL REGULATOR, MARR FAMILY"/>
    <property type="match status" value="1"/>
</dbReference>
<dbReference type="InterPro" id="IPR039422">
    <property type="entry name" value="MarR/SlyA-like"/>
</dbReference>
<evidence type="ECO:0000256" key="3">
    <source>
        <dbReference type="ARBA" id="ARBA00023163"/>
    </source>
</evidence>
<dbReference type="GO" id="GO:0003677">
    <property type="term" value="F:DNA binding"/>
    <property type="evidence" value="ECO:0007669"/>
    <property type="project" value="UniProtKB-KW"/>
</dbReference>
<dbReference type="EMBL" id="JBEPSH010000001">
    <property type="protein sequence ID" value="MET4575406.1"/>
    <property type="molecule type" value="Genomic_DNA"/>
</dbReference>
<dbReference type="PROSITE" id="PS50995">
    <property type="entry name" value="HTH_MARR_2"/>
    <property type="match status" value="1"/>
</dbReference>
<sequence>MDLGHWVMKSNTTAEAVDLESMPGHCIRRLQQIAVAVFLQETESHGMTPVQYSALQGVMNAPGIDQRSLARSIGLDTSTIGSVIDRLEVRGLVSRNASPTDKRVRMLTLTPMGREALEAVIPSMLQAQERMLDPLTKPERAEFMRMLRILVVANNELSRAPGEV</sequence>
<organism evidence="5 6">
    <name type="scientific">Ottowia thiooxydans</name>
    <dbReference type="NCBI Taxonomy" id="219182"/>
    <lineage>
        <taxon>Bacteria</taxon>
        <taxon>Pseudomonadati</taxon>
        <taxon>Pseudomonadota</taxon>
        <taxon>Betaproteobacteria</taxon>
        <taxon>Burkholderiales</taxon>
        <taxon>Comamonadaceae</taxon>
        <taxon>Ottowia</taxon>
    </lineage>
</organism>
<keyword evidence="2 5" id="KW-0238">DNA-binding</keyword>
<dbReference type="Proteomes" id="UP001549320">
    <property type="component" value="Unassembled WGS sequence"/>
</dbReference>
<dbReference type="PRINTS" id="PR00598">
    <property type="entry name" value="HTHMARR"/>
</dbReference>
<dbReference type="Pfam" id="PF01047">
    <property type="entry name" value="MarR"/>
    <property type="match status" value="1"/>
</dbReference>
<protein>
    <submittedName>
        <fullName evidence="5">DNA-binding MarR family transcriptional regulator</fullName>
    </submittedName>
</protein>
<keyword evidence="1" id="KW-0805">Transcription regulation</keyword>
<dbReference type="InterPro" id="IPR036390">
    <property type="entry name" value="WH_DNA-bd_sf"/>
</dbReference>
<dbReference type="SUPFAM" id="SSF46785">
    <property type="entry name" value="Winged helix' DNA-binding domain"/>
    <property type="match status" value="1"/>
</dbReference>
<dbReference type="SMART" id="SM00347">
    <property type="entry name" value="HTH_MARR"/>
    <property type="match status" value="1"/>
</dbReference>
<dbReference type="Gene3D" id="1.10.10.10">
    <property type="entry name" value="Winged helix-like DNA-binding domain superfamily/Winged helix DNA-binding domain"/>
    <property type="match status" value="1"/>
</dbReference>
<evidence type="ECO:0000259" key="4">
    <source>
        <dbReference type="PROSITE" id="PS50995"/>
    </source>
</evidence>
<feature type="domain" description="HTH marR-type" evidence="4">
    <location>
        <begin position="1"/>
        <end position="152"/>
    </location>
</feature>
<evidence type="ECO:0000256" key="1">
    <source>
        <dbReference type="ARBA" id="ARBA00023015"/>
    </source>
</evidence>
<dbReference type="InterPro" id="IPR036388">
    <property type="entry name" value="WH-like_DNA-bd_sf"/>
</dbReference>
<dbReference type="InterPro" id="IPR023187">
    <property type="entry name" value="Tscrpt_reg_MarR-type_CS"/>
</dbReference>
<keyword evidence="6" id="KW-1185">Reference proteome</keyword>
<proteinExistence type="predicted"/>
<dbReference type="InterPro" id="IPR000835">
    <property type="entry name" value="HTH_MarR-typ"/>
</dbReference>